<dbReference type="Proteomes" id="UP000633219">
    <property type="component" value="Unassembled WGS sequence"/>
</dbReference>
<sequence length="154" mass="16576">MKSQLQYAAAAFAIAFLPTSASATGGLNCGIHDANLDFEFEALYNYAGTSPLMQIRGEFAAKSPKAYPTLKKFPIERGDLIQQWFEAKDLKLQFYRETTGDNVPHAAVKLTIEAVSGDDEIGYEGNYTLVVTPAVADSESELITLNGKVGCSAG</sequence>
<proteinExistence type="predicted"/>
<gene>
    <name evidence="2" type="ORF">JJB09_00845</name>
</gene>
<feature type="chain" id="PRO_5037370146" evidence="1">
    <location>
        <begin position="24"/>
        <end position="154"/>
    </location>
</feature>
<dbReference type="AlphaFoldDB" id="A0A936YKU0"/>
<dbReference type="EMBL" id="JAEQNC010000001">
    <property type="protein sequence ID" value="MBL0370562.1"/>
    <property type="molecule type" value="Genomic_DNA"/>
</dbReference>
<name>A0A936YKU0_9HYPH</name>
<evidence type="ECO:0000256" key="1">
    <source>
        <dbReference type="SAM" id="SignalP"/>
    </source>
</evidence>
<keyword evidence="3" id="KW-1185">Reference proteome</keyword>
<organism evidence="2 3">
    <name type="scientific">Rhizobium setariae</name>
    <dbReference type="NCBI Taxonomy" id="2801340"/>
    <lineage>
        <taxon>Bacteria</taxon>
        <taxon>Pseudomonadati</taxon>
        <taxon>Pseudomonadota</taxon>
        <taxon>Alphaproteobacteria</taxon>
        <taxon>Hyphomicrobiales</taxon>
        <taxon>Rhizobiaceae</taxon>
        <taxon>Rhizobium/Agrobacterium group</taxon>
        <taxon>Rhizobium</taxon>
    </lineage>
</organism>
<comment type="caution">
    <text evidence="2">The sequence shown here is derived from an EMBL/GenBank/DDBJ whole genome shotgun (WGS) entry which is preliminary data.</text>
</comment>
<reference evidence="2" key="1">
    <citation type="submission" date="2021-01" db="EMBL/GenBank/DDBJ databases">
        <title>Rhizobium sp. strain KVB221 16S ribosomal RNA gene Genome sequencing and assembly.</title>
        <authorList>
            <person name="Kang M."/>
        </authorList>
    </citation>
    <scope>NUCLEOTIDE SEQUENCE</scope>
    <source>
        <strain evidence="2">KVB221</strain>
    </source>
</reference>
<evidence type="ECO:0000313" key="3">
    <source>
        <dbReference type="Proteomes" id="UP000633219"/>
    </source>
</evidence>
<evidence type="ECO:0000313" key="2">
    <source>
        <dbReference type="EMBL" id="MBL0370562.1"/>
    </source>
</evidence>
<protein>
    <submittedName>
        <fullName evidence="2">Uncharacterized protein</fullName>
    </submittedName>
</protein>
<keyword evidence="1" id="KW-0732">Signal</keyword>
<feature type="signal peptide" evidence="1">
    <location>
        <begin position="1"/>
        <end position="23"/>
    </location>
</feature>
<accession>A0A936YKU0</accession>
<dbReference type="RefSeq" id="WP_201651832.1">
    <property type="nucleotide sequence ID" value="NZ_JAEQNC010000001.1"/>
</dbReference>